<dbReference type="Proteomes" id="UP000004949">
    <property type="component" value="Unassembled WGS sequence"/>
</dbReference>
<sequence length="291" mass="29910">MIARILCLAALAATLPLSGIAHARADTLSPIPESCFTYTLASPQPSAHGLAAGGMHATLTGTGITLDVHTLSLNDPQGKVDGDSLRRFNAAAAYAALTAFRGGNSGACQNRSLTTDDAHIHGGTPQATWTGVTLARPGHDMTISRATIAAVETTPDLRLRVSGTGVHDSKQPLIPSQVSADMTLLGNAAALREIVINSAHAVSGSSVLDGHGTIEPGPSAAATKADGHLSVTNVSDLLTRLRETAPKKVYVALSIAHLMGRQNGNATEWDLGLDSGVATVNRVPLPISLPH</sequence>
<evidence type="ECO:0000313" key="2">
    <source>
        <dbReference type="EMBL" id="EHH68539.1"/>
    </source>
</evidence>
<keyword evidence="3" id="KW-1185">Reference proteome</keyword>
<keyword evidence="1" id="KW-0732">Signal</keyword>
<comment type="caution">
    <text evidence="2">The sequence shown here is derived from an EMBL/GenBank/DDBJ whole genome shotgun (WGS) entry which is preliminary data.</text>
</comment>
<dbReference type="STRING" id="1088869.GMO_13090"/>
<feature type="chain" id="PRO_5003489341" description="DUF2125 domain-containing protein" evidence="1">
    <location>
        <begin position="24"/>
        <end position="291"/>
    </location>
</feature>
<dbReference type="AlphaFoldDB" id="G6XI99"/>
<evidence type="ECO:0000313" key="3">
    <source>
        <dbReference type="Proteomes" id="UP000004949"/>
    </source>
</evidence>
<evidence type="ECO:0008006" key="4">
    <source>
        <dbReference type="Google" id="ProtNLM"/>
    </source>
</evidence>
<accession>G6XI99</accession>
<reference evidence="2 3" key="1">
    <citation type="submission" date="2011-10" db="EMBL/GenBank/DDBJ databases">
        <title>Genome sequence of Gluconobacter morbifer G707, isolated from Drosophila gut.</title>
        <authorList>
            <person name="Lee W.-J."/>
            <person name="Kim E.-K."/>
        </authorList>
    </citation>
    <scope>NUCLEOTIDE SEQUENCE [LARGE SCALE GENOMIC DNA]</scope>
    <source>
        <strain evidence="2 3">G707</strain>
    </source>
</reference>
<dbReference type="OrthoDB" id="7254618at2"/>
<protein>
    <recommendedName>
        <fullName evidence="4">DUF2125 domain-containing protein</fullName>
    </recommendedName>
</protein>
<feature type="signal peptide" evidence="1">
    <location>
        <begin position="1"/>
        <end position="23"/>
    </location>
</feature>
<gene>
    <name evidence="2" type="ORF">GMO_13090</name>
</gene>
<dbReference type="RefSeq" id="WP_008851456.1">
    <property type="nucleotide sequence ID" value="NZ_AGQV01000002.1"/>
</dbReference>
<dbReference type="EMBL" id="AGQV01000002">
    <property type="protein sequence ID" value="EHH68539.1"/>
    <property type="molecule type" value="Genomic_DNA"/>
</dbReference>
<organism evidence="2 3">
    <name type="scientific">Gluconobacter morbifer G707</name>
    <dbReference type="NCBI Taxonomy" id="1088869"/>
    <lineage>
        <taxon>Bacteria</taxon>
        <taxon>Pseudomonadati</taxon>
        <taxon>Pseudomonadota</taxon>
        <taxon>Alphaproteobacteria</taxon>
        <taxon>Acetobacterales</taxon>
        <taxon>Acetobacteraceae</taxon>
        <taxon>Gluconobacter</taxon>
    </lineage>
</organism>
<name>G6XI99_9PROT</name>
<dbReference type="PATRIC" id="fig|1088869.3.peg.1311"/>
<proteinExistence type="predicted"/>
<evidence type="ECO:0000256" key="1">
    <source>
        <dbReference type="SAM" id="SignalP"/>
    </source>
</evidence>